<dbReference type="EMBL" id="FMTS01000001">
    <property type="protein sequence ID" value="SCW35633.1"/>
    <property type="molecule type" value="Genomic_DNA"/>
</dbReference>
<evidence type="ECO:0000256" key="7">
    <source>
        <dbReference type="SAM" id="Phobius"/>
    </source>
</evidence>
<evidence type="ECO:0000256" key="5">
    <source>
        <dbReference type="ARBA" id="ARBA00023136"/>
    </source>
</evidence>
<keyword evidence="4 7" id="KW-1133">Transmembrane helix</keyword>
<dbReference type="Pfam" id="PF03743">
    <property type="entry name" value="TrbI"/>
    <property type="match status" value="1"/>
</dbReference>
<dbReference type="GO" id="GO:0016020">
    <property type="term" value="C:membrane"/>
    <property type="evidence" value="ECO:0007669"/>
    <property type="project" value="UniProtKB-SubCell"/>
</dbReference>
<feature type="region of interest" description="Disordered" evidence="6">
    <location>
        <begin position="109"/>
        <end position="128"/>
    </location>
</feature>
<dbReference type="Proteomes" id="UP000199150">
    <property type="component" value="Unassembled WGS sequence"/>
</dbReference>
<gene>
    <name evidence="8" type="ORF">SAMN02927928_0657</name>
</gene>
<keyword evidence="9" id="KW-1185">Reference proteome</keyword>
<evidence type="ECO:0000256" key="3">
    <source>
        <dbReference type="ARBA" id="ARBA00022692"/>
    </source>
</evidence>
<evidence type="ECO:0000256" key="1">
    <source>
        <dbReference type="ARBA" id="ARBA00004167"/>
    </source>
</evidence>
<evidence type="ECO:0000256" key="6">
    <source>
        <dbReference type="SAM" id="MobiDB-lite"/>
    </source>
</evidence>
<sequence length="392" mass="41264">MTKPVPVEKVDPEMLVLRARPRRVIRIKRHVLIVGAAVGCLALAGMVWLSLGPTSVHPTISSGQESDPEKHKAGVPDQIAALPKTYADVPQLGAPLPGDLGRPILEHHQRHAGSADGPMAEPGSHAVSTSTAQAGNGLFFAMTGAPSSPAVALTGVRADPAETTVSRLTRGASDISANAQSQKIAFLTQANQAGTLNPHALRPAPTSQVVLAGTVISAALITGLNSDLPGLVLAQVTRDVRDSATGVTVVIPRGTRIIGKYDSQVAYGQSRILIVWKRFVWPDGRSLEIDNLPAADTQGFAGLEDRVDAHTAKLLKGMGLSTLLGIAGELGRDDDDRLVAALRQSTQDTANVAGQRIVDRALQIQPSLTVRPGWPLRLIVEKDLDLTEAAED</sequence>
<evidence type="ECO:0000313" key="9">
    <source>
        <dbReference type="Proteomes" id="UP000199150"/>
    </source>
</evidence>
<organism evidence="8 9">
    <name type="scientific">Asticcacaulis taihuensis</name>
    <dbReference type="NCBI Taxonomy" id="260084"/>
    <lineage>
        <taxon>Bacteria</taxon>
        <taxon>Pseudomonadati</taxon>
        <taxon>Pseudomonadota</taxon>
        <taxon>Alphaproteobacteria</taxon>
        <taxon>Caulobacterales</taxon>
        <taxon>Caulobacteraceae</taxon>
        <taxon>Asticcacaulis</taxon>
    </lineage>
</organism>
<dbReference type="STRING" id="260084.SAMN02927928_0657"/>
<dbReference type="OrthoDB" id="9807354at2"/>
<evidence type="ECO:0000256" key="2">
    <source>
        <dbReference type="ARBA" id="ARBA00010265"/>
    </source>
</evidence>
<dbReference type="CDD" id="cd16429">
    <property type="entry name" value="VirB10"/>
    <property type="match status" value="1"/>
</dbReference>
<dbReference type="AlphaFoldDB" id="A0A1G4PTK5"/>
<comment type="subcellular location">
    <subcellularLocation>
        <location evidence="1">Membrane</location>
        <topology evidence="1">Single-pass membrane protein</topology>
    </subcellularLocation>
</comment>
<reference evidence="9" key="1">
    <citation type="submission" date="2016-10" db="EMBL/GenBank/DDBJ databases">
        <authorList>
            <person name="Varghese N."/>
            <person name="Submissions S."/>
        </authorList>
    </citation>
    <scope>NUCLEOTIDE SEQUENCE [LARGE SCALE GENOMIC DNA]</scope>
    <source>
        <strain evidence="9">CGMCC 1.3431</strain>
    </source>
</reference>
<dbReference type="RefSeq" id="WP_090643607.1">
    <property type="nucleotide sequence ID" value="NZ_CBCRYE010000001.1"/>
</dbReference>
<accession>A0A1G4PTK5</accession>
<keyword evidence="3 7" id="KW-0812">Transmembrane</keyword>
<name>A0A1G4PTK5_9CAUL</name>
<keyword evidence="5 7" id="KW-0472">Membrane</keyword>
<comment type="similarity">
    <text evidence="2">Belongs to the TrbI/VirB10 family.</text>
</comment>
<evidence type="ECO:0000256" key="4">
    <source>
        <dbReference type="ARBA" id="ARBA00022989"/>
    </source>
</evidence>
<dbReference type="InterPro" id="IPR005498">
    <property type="entry name" value="T4SS_VirB10/TraB/TrbI"/>
</dbReference>
<feature type="transmembrane region" description="Helical" evidence="7">
    <location>
        <begin position="30"/>
        <end position="51"/>
    </location>
</feature>
<protein>
    <submittedName>
        <fullName evidence="8">Type IV secretion system protein VirB10</fullName>
    </submittedName>
</protein>
<dbReference type="InterPro" id="IPR042217">
    <property type="entry name" value="T4SS_VirB10/TrbI"/>
</dbReference>
<evidence type="ECO:0000313" key="8">
    <source>
        <dbReference type="EMBL" id="SCW35633.1"/>
    </source>
</evidence>
<proteinExistence type="inferred from homology"/>
<dbReference type="Gene3D" id="2.40.128.260">
    <property type="entry name" value="Type IV secretion system, VirB10/TraB/TrbI"/>
    <property type="match status" value="1"/>
</dbReference>